<keyword evidence="2" id="KW-1185">Reference proteome</keyword>
<evidence type="ECO:0000313" key="2">
    <source>
        <dbReference type="Proteomes" id="UP000070409"/>
    </source>
</evidence>
<protein>
    <recommendedName>
        <fullName evidence="3">PknH-like extracellular domain-containing protein</fullName>
    </recommendedName>
</protein>
<sequence>MVVLIATATTSCIDLGPSVEQLDAGEMRKVVKDWTGASLPDGMTIIEAQRYSAFMDPSMYVVFDAPDAGVGDFVAQLGERRLRTFVADCSNLSGPVAFTEVADAMQVEGAAPPSGSRINGSDGSGTYMAVQAVESGKLDRCRNVVTVYARPMSPYVNVTIQTKGGGTSRVVLSVVYT</sequence>
<gene>
    <name evidence="1" type="ORF">AXK61_08610</name>
</gene>
<evidence type="ECO:0008006" key="3">
    <source>
        <dbReference type="Google" id="ProtNLM"/>
    </source>
</evidence>
<name>A0A137YU30_9ACTN</name>
<evidence type="ECO:0000313" key="1">
    <source>
        <dbReference type="EMBL" id="KXO89496.1"/>
    </source>
</evidence>
<reference evidence="1 2" key="1">
    <citation type="submission" date="2016-02" db="EMBL/GenBank/DDBJ databases">
        <authorList>
            <person name="Teng J.L."/>
            <person name="Tang Y."/>
            <person name="Huang Y."/>
            <person name="Guo F."/>
            <person name="Wei W."/>
            <person name="Chen J.H."/>
            <person name="Wong S.Y."/>
            <person name="Lau S.K."/>
            <person name="Woo P.C."/>
        </authorList>
    </citation>
    <scope>NUCLEOTIDE SEQUENCE [LARGE SCALE GENOMIC DNA]</scope>
    <source>
        <strain evidence="1 2">JCM 13375</strain>
    </source>
</reference>
<proteinExistence type="predicted"/>
<comment type="caution">
    <text evidence="1">The sequence shown here is derived from an EMBL/GenBank/DDBJ whole genome shotgun (WGS) entry which is preliminary data.</text>
</comment>
<dbReference type="EMBL" id="LSRE01000049">
    <property type="protein sequence ID" value="KXO89496.1"/>
    <property type="molecule type" value="Genomic_DNA"/>
</dbReference>
<accession>A0A137YU30</accession>
<organism evidence="1 2">
    <name type="scientific">Tsukamurella pseudospumae</name>
    <dbReference type="NCBI Taxonomy" id="239498"/>
    <lineage>
        <taxon>Bacteria</taxon>
        <taxon>Bacillati</taxon>
        <taxon>Actinomycetota</taxon>
        <taxon>Actinomycetes</taxon>
        <taxon>Mycobacteriales</taxon>
        <taxon>Tsukamurellaceae</taxon>
        <taxon>Tsukamurella</taxon>
    </lineage>
</organism>
<dbReference type="Proteomes" id="UP000070409">
    <property type="component" value="Unassembled WGS sequence"/>
</dbReference>